<gene>
    <name evidence="3" type="ORF">COHA_006553</name>
</gene>
<accession>A0AAD5H0Q8</accession>
<evidence type="ECO:0000259" key="2">
    <source>
        <dbReference type="Pfam" id="PF00117"/>
    </source>
</evidence>
<dbReference type="Pfam" id="PF00117">
    <property type="entry name" value="GATase"/>
    <property type="match status" value="1"/>
</dbReference>
<comment type="similarity">
    <text evidence="1">Belongs to the peptidase C26 family.</text>
</comment>
<dbReference type="InterPro" id="IPR017926">
    <property type="entry name" value="GATASE"/>
</dbReference>
<evidence type="ECO:0000313" key="3">
    <source>
        <dbReference type="EMBL" id="KAI7839749.1"/>
    </source>
</evidence>
<dbReference type="PROSITE" id="PS51273">
    <property type="entry name" value="GATASE_TYPE_1"/>
    <property type="match status" value="1"/>
</dbReference>
<name>A0AAD5H0Q8_9CHLO</name>
<reference evidence="3" key="1">
    <citation type="submission" date="2020-11" db="EMBL/GenBank/DDBJ databases">
        <title>Chlorella ohadii genome sequencing and assembly.</title>
        <authorList>
            <person name="Murik O."/>
            <person name="Treves H."/>
            <person name="Kedem I."/>
            <person name="Shotland Y."/>
            <person name="Kaplan A."/>
        </authorList>
    </citation>
    <scope>NUCLEOTIDE SEQUENCE</scope>
    <source>
        <strain evidence="3">1</strain>
    </source>
</reference>
<sequence>MGPAGPARYAILVAGEPDETICASKGTFEQMFLDLLAEQPLSVTASSGSARAAASVGDNSSDHPAAAAVGTAGAAPPAEEWRVYFAFKGELPTTEELASFKGIVITGSVADAFGSDPWLLNLRATVKAAIERRTRVLGVCFGHQLVGCTLGARVGRAGCWEVGARQVAVAPEARERLAAEGAGWARLLPDALCLHEFHQDQVLEVPPGATLLASSQRCPVEMYTVGDHVLCIQGHPEFDREVVEQLAAPRLAAIGKADVQRMQQLLEEVPVAQQAQQLARSMLFIDSPLASLPLLQSLEEVPVAQQAQQLQRICRAFLKG</sequence>
<dbReference type="CDD" id="cd01741">
    <property type="entry name" value="GATase1_1"/>
    <property type="match status" value="1"/>
</dbReference>
<organism evidence="3 4">
    <name type="scientific">Chlorella ohadii</name>
    <dbReference type="NCBI Taxonomy" id="2649997"/>
    <lineage>
        <taxon>Eukaryota</taxon>
        <taxon>Viridiplantae</taxon>
        <taxon>Chlorophyta</taxon>
        <taxon>core chlorophytes</taxon>
        <taxon>Trebouxiophyceae</taxon>
        <taxon>Chlorellales</taxon>
        <taxon>Chlorellaceae</taxon>
        <taxon>Chlorella clade</taxon>
        <taxon>Chlorella</taxon>
    </lineage>
</organism>
<dbReference type="SUPFAM" id="SSF52317">
    <property type="entry name" value="Class I glutamine amidotransferase-like"/>
    <property type="match status" value="1"/>
</dbReference>
<evidence type="ECO:0000256" key="1">
    <source>
        <dbReference type="ARBA" id="ARBA00011083"/>
    </source>
</evidence>
<evidence type="ECO:0000313" key="4">
    <source>
        <dbReference type="Proteomes" id="UP001205105"/>
    </source>
</evidence>
<dbReference type="PANTHER" id="PTHR42695:SF5">
    <property type="entry name" value="GLUTAMINE AMIDOTRANSFERASE YLR126C-RELATED"/>
    <property type="match status" value="1"/>
</dbReference>
<dbReference type="EMBL" id="JADXDR010000095">
    <property type="protein sequence ID" value="KAI7839749.1"/>
    <property type="molecule type" value="Genomic_DNA"/>
</dbReference>
<dbReference type="Proteomes" id="UP001205105">
    <property type="component" value="Unassembled WGS sequence"/>
</dbReference>
<protein>
    <recommendedName>
        <fullName evidence="2">Glutamine amidotransferase domain-containing protein</fullName>
    </recommendedName>
</protein>
<feature type="domain" description="Glutamine amidotransferase" evidence="2">
    <location>
        <begin position="96"/>
        <end position="239"/>
    </location>
</feature>
<dbReference type="Gene3D" id="3.40.50.880">
    <property type="match status" value="1"/>
</dbReference>
<proteinExistence type="inferred from homology"/>
<dbReference type="GO" id="GO:0005829">
    <property type="term" value="C:cytosol"/>
    <property type="evidence" value="ECO:0007669"/>
    <property type="project" value="TreeGrafter"/>
</dbReference>
<dbReference type="AlphaFoldDB" id="A0AAD5H0Q8"/>
<dbReference type="PANTHER" id="PTHR42695">
    <property type="entry name" value="GLUTAMINE AMIDOTRANSFERASE YLR126C-RELATED"/>
    <property type="match status" value="1"/>
</dbReference>
<dbReference type="InterPro" id="IPR029062">
    <property type="entry name" value="Class_I_gatase-like"/>
</dbReference>
<keyword evidence="4" id="KW-1185">Reference proteome</keyword>
<dbReference type="InterPro" id="IPR044992">
    <property type="entry name" value="ChyE-like"/>
</dbReference>
<comment type="caution">
    <text evidence="3">The sequence shown here is derived from an EMBL/GenBank/DDBJ whole genome shotgun (WGS) entry which is preliminary data.</text>
</comment>